<evidence type="ECO:0000313" key="3">
    <source>
        <dbReference type="Proteomes" id="UP000054837"/>
    </source>
</evidence>
<dbReference type="EMBL" id="LQBL01000031">
    <property type="protein sequence ID" value="KUG51881.1"/>
    <property type="molecule type" value="Genomic_DNA"/>
</dbReference>
<feature type="compositionally biased region" description="Basic and acidic residues" evidence="1">
    <location>
        <begin position="441"/>
        <end position="463"/>
    </location>
</feature>
<dbReference type="Gene3D" id="2.130.10.10">
    <property type="entry name" value="YVTN repeat-like/Quinoprotein amine dehydrogenase"/>
    <property type="match status" value="1"/>
</dbReference>
<dbReference type="InterPro" id="IPR015943">
    <property type="entry name" value="WD40/YVTN_repeat-like_dom_sf"/>
</dbReference>
<protein>
    <recommendedName>
        <fullName evidence="4">Secreted protein</fullName>
    </recommendedName>
</protein>
<dbReference type="NCBIfam" id="NF038015">
    <property type="entry name" value="AztD"/>
    <property type="match status" value="1"/>
</dbReference>
<dbReference type="AlphaFoldDB" id="A0A0W8I2C1"/>
<feature type="compositionally biased region" description="Acidic residues" evidence="1">
    <location>
        <begin position="45"/>
        <end position="58"/>
    </location>
</feature>
<gene>
    <name evidence="2" type="ORF">AVL62_08035</name>
</gene>
<organism evidence="2 3">
    <name type="scientific">Serinicoccus chungangensis</name>
    <dbReference type="NCBI Taxonomy" id="767452"/>
    <lineage>
        <taxon>Bacteria</taxon>
        <taxon>Bacillati</taxon>
        <taxon>Actinomycetota</taxon>
        <taxon>Actinomycetes</taxon>
        <taxon>Micrococcales</taxon>
        <taxon>Ornithinimicrobiaceae</taxon>
        <taxon>Serinicoccus</taxon>
    </lineage>
</organism>
<evidence type="ECO:0000313" key="2">
    <source>
        <dbReference type="EMBL" id="KUG51881.1"/>
    </source>
</evidence>
<name>A0A0W8I2C1_9MICO</name>
<keyword evidence="3" id="KW-1185">Reference proteome</keyword>
<dbReference type="SUPFAM" id="SSF50969">
    <property type="entry name" value="YVTN repeat-like/Quinoprotein amine dehydrogenase"/>
    <property type="match status" value="1"/>
</dbReference>
<dbReference type="Proteomes" id="UP000054837">
    <property type="component" value="Unassembled WGS sequence"/>
</dbReference>
<comment type="caution">
    <text evidence="2">The sequence shown here is derived from an EMBL/GenBank/DDBJ whole genome shotgun (WGS) entry which is preliminary data.</text>
</comment>
<feature type="region of interest" description="Disordered" evidence="1">
    <location>
        <begin position="425"/>
        <end position="463"/>
    </location>
</feature>
<accession>A0A0W8I2C1</accession>
<dbReference type="InterPro" id="IPR047697">
    <property type="entry name" value="AztD-like"/>
</dbReference>
<sequence length="463" mass="48775">MTVAASLLLAGCATESTTSGAGGAEQEADAAGTEDAGSENTGAEDSADPTTEEEDSTGESEAASTVEASGPSPRLAVTYDGGVMVLDALSPEVEGEMEAEGFVRLNPAGDGRHLFLTEGDAFRLLDAGTWSEPHGNHNHSYTTAPQLTDLAAEGSHPGHVVRHHGTTALYFDGASRIDLLDPAELDATAGELPVTESIDVEDPHHGVAVRLEDGSLLQTVGTEDERTGAMVTGPDGEQVAMTDECPGVHGETVAEGEAVVLGCEDGPVVFADGSFSKVEAPDDYARTGNVAGSEESHVVLGDYKVDEDAELERPERVALIDTDTAQMQLVDLGTSYSFRSLARGREGEALVLGTDGELHVIDPESGEITEEIPVVQEWEEPMEWQQPRPTLFTMGQFAYVTEPASSEIHIVDLATMAVIDSATVPHEPNELSGVTGDVELEDAHEHEGEDHDGEDHDHEGEDS</sequence>
<proteinExistence type="predicted"/>
<feature type="compositionally biased region" description="Low complexity" evidence="1">
    <location>
        <begin position="29"/>
        <end position="39"/>
    </location>
</feature>
<dbReference type="RefSeq" id="WP_058892176.1">
    <property type="nucleotide sequence ID" value="NZ_LQBL01000031.1"/>
</dbReference>
<dbReference type="STRING" id="767452.AVL62_08035"/>
<reference evidence="2 3" key="1">
    <citation type="submission" date="2015-12" db="EMBL/GenBank/DDBJ databases">
        <title>Serinicoccus chungangenesis strain CD08_5 genome sequencing and assembly.</title>
        <authorList>
            <person name="Chander A.M."/>
            <person name="Kaur G."/>
            <person name="Nair G.R."/>
            <person name="Dhawan D.K."/>
            <person name="Kochhar R.K."/>
            <person name="Mayilraj S."/>
            <person name="Bhadada S.K."/>
        </authorList>
    </citation>
    <scope>NUCLEOTIDE SEQUENCE [LARGE SCALE GENOMIC DNA]</scope>
    <source>
        <strain evidence="2 3">CD08_5</strain>
    </source>
</reference>
<evidence type="ECO:0000256" key="1">
    <source>
        <dbReference type="SAM" id="MobiDB-lite"/>
    </source>
</evidence>
<dbReference type="InterPro" id="IPR011044">
    <property type="entry name" value="Quino_amine_DH_bsu"/>
</dbReference>
<feature type="region of interest" description="Disordered" evidence="1">
    <location>
        <begin position="13"/>
        <end position="75"/>
    </location>
</feature>
<evidence type="ECO:0008006" key="4">
    <source>
        <dbReference type="Google" id="ProtNLM"/>
    </source>
</evidence>